<gene>
    <name evidence="4" type="ORF">SLS60_005820</name>
</gene>
<keyword evidence="1" id="KW-0677">Repeat</keyword>
<dbReference type="Pfam" id="PF25053">
    <property type="entry name" value="DUF7791"/>
    <property type="match status" value="1"/>
</dbReference>
<dbReference type="SUPFAM" id="SSF52540">
    <property type="entry name" value="P-loop containing nucleoside triphosphate hydrolases"/>
    <property type="match status" value="1"/>
</dbReference>
<evidence type="ECO:0000256" key="1">
    <source>
        <dbReference type="ARBA" id="ARBA00022737"/>
    </source>
</evidence>
<evidence type="ECO:0000313" key="4">
    <source>
        <dbReference type="EMBL" id="KAL1602404.1"/>
    </source>
</evidence>
<evidence type="ECO:0000259" key="3">
    <source>
        <dbReference type="Pfam" id="PF25053"/>
    </source>
</evidence>
<sequence length="951" mass="108646">MVLDGISTIALVGNIIQFIDFGTKILKNTCELYQSVDGVIWRSLREALKSQWKEGDIQKLEARLMRYRSEISLRFMRILRRLEMVREKQIADLRDDLETCRKQLCKELVSKSDLFTVSKTLTSFIATSSHLQIEQNILESLRFPQMRERYAAIPEAHTKTFEWILENFPGPDPSRPRVRFIEWLEDTNVSNSGIYWVAGKPGSGKSTLMKYICDNPRTETALHNWSSGKALMTASFFFWHYVTRKQKSLEGLLQTLLYEILKRFPDTISLAVPMRWNNSVQDPWTRSELLQALHDLKGGLKTSTCCCFFIDGLDEYTGNPGEVLEVINVLASMKNTKICVASRPWPIFQTSLGGNENRTLHVQDLTKDDIAVYVQTRLAEDPVFVAASRLDKRYVGLVSEIVDKSQGVFLWVFLVIRSLLEGITNEDTMKSLQRRLRMMPKDLDEFFKHILDDIDEVYQVQMARTILISLLGDKPHFLLIYWFLDELEENPNRVLDMPVYKRMRSSVFVMQSKMETRLAARTKGLLEVQKTQYIGFNMRKVTFLHRTVADFLRHYAVQGFFDRLAGPSFHPETSMCHVVLGLLKLVPRTYISRDTLKELALDIIGNAHRVELDLASPLTELLDQLENIVSHDESSEPRPNESMLYPVNSMLPIDDIWFLSSTSAVVEVSAPIQQRSWTFLDLCVQGNLCLYVAEKIASNPSSVLSSHHPPLLSRIRTGRQGFASHDTAAMACTLLDAGVDPSAPCIFKSSTTVWSQIFTQIQDTIQGIDARDPKLDPYSSAETSCRKIACMMLEKGADPNGAEWTSLVDLRDRLVGDPALSFRLRLIELFLMRGARVDSNRWGKFIQGLHVRRKVNISTRHSLAAQEVKLFVEYGADPDIQVLGIRRGQNTGISLDQVIGEIFHPKDQEELLSLLQTCRKKVSTFSSIRRWVISWIPYQALATTPQDKPWL</sequence>
<evidence type="ECO:0000259" key="2">
    <source>
        <dbReference type="Pfam" id="PF24883"/>
    </source>
</evidence>
<dbReference type="InterPro" id="IPR027417">
    <property type="entry name" value="P-loop_NTPase"/>
</dbReference>
<comment type="caution">
    <text evidence="4">The sequence shown here is derived from an EMBL/GenBank/DDBJ whole genome shotgun (WGS) entry which is preliminary data.</text>
</comment>
<keyword evidence="5" id="KW-1185">Reference proteome</keyword>
<feature type="domain" description="Nephrocystin 3-like N-terminal" evidence="2">
    <location>
        <begin position="179"/>
        <end position="343"/>
    </location>
</feature>
<dbReference type="PANTHER" id="PTHR10039:SF5">
    <property type="entry name" value="NACHT DOMAIN-CONTAINING PROTEIN"/>
    <property type="match status" value="1"/>
</dbReference>
<name>A0ABR3RDA6_9PLEO</name>
<dbReference type="Proteomes" id="UP001521785">
    <property type="component" value="Unassembled WGS sequence"/>
</dbReference>
<dbReference type="PANTHER" id="PTHR10039">
    <property type="entry name" value="AMELOGENIN"/>
    <property type="match status" value="1"/>
</dbReference>
<dbReference type="InterPro" id="IPR056693">
    <property type="entry name" value="DUF7791"/>
</dbReference>
<evidence type="ECO:0000313" key="5">
    <source>
        <dbReference type="Proteomes" id="UP001521785"/>
    </source>
</evidence>
<feature type="domain" description="DUF7791" evidence="3">
    <location>
        <begin position="454"/>
        <end position="586"/>
    </location>
</feature>
<dbReference type="Pfam" id="PF24883">
    <property type="entry name" value="NPHP3_N"/>
    <property type="match status" value="1"/>
</dbReference>
<reference evidence="4 5" key="1">
    <citation type="submission" date="2024-02" db="EMBL/GenBank/DDBJ databases">
        <title>De novo assembly and annotation of 12 fungi associated with fruit tree decline syndrome in Ontario, Canada.</title>
        <authorList>
            <person name="Sulman M."/>
            <person name="Ellouze W."/>
            <person name="Ilyukhin E."/>
        </authorList>
    </citation>
    <scope>NUCLEOTIDE SEQUENCE [LARGE SCALE GENOMIC DNA]</scope>
    <source>
        <strain evidence="4 5">M42-189</strain>
    </source>
</reference>
<dbReference type="Gene3D" id="3.40.50.300">
    <property type="entry name" value="P-loop containing nucleotide triphosphate hydrolases"/>
    <property type="match status" value="1"/>
</dbReference>
<evidence type="ECO:0008006" key="6">
    <source>
        <dbReference type="Google" id="ProtNLM"/>
    </source>
</evidence>
<proteinExistence type="predicted"/>
<organism evidence="4 5">
    <name type="scientific">Paraconiothyrium brasiliense</name>
    <dbReference type="NCBI Taxonomy" id="300254"/>
    <lineage>
        <taxon>Eukaryota</taxon>
        <taxon>Fungi</taxon>
        <taxon>Dikarya</taxon>
        <taxon>Ascomycota</taxon>
        <taxon>Pezizomycotina</taxon>
        <taxon>Dothideomycetes</taxon>
        <taxon>Pleosporomycetidae</taxon>
        <taxon>Pleosporales</taxon>
        <taxon>Massarineae</taxon>
        <taxon>Didymosphaeriaceae</taxon>
        <taxon>Paraconiothyrium</taxon>
    </lineage>
</organism>
<dbReference type="InterPro" id="IPR056884">
    <property type="entry name" value="NPHP3-like_N"/>
</dbReference>
<dbReference type="EMBL" id="JAKJXO020000007">
    <property type="protein sequence ID" value="KAL1602404.1"/>
    <property type="molecule type" value="Genomic_DNA"/>
</dbReference>
<protein>
    <recommendedName>
        <fullName evidence="6">NACHT domain-containing protein</fullName>
    </recommendedName>
</protein>
<accession>A0ABR3RDA6</accession>